<reference evidence="2" key="1">
    <citation type="submission" date="2022-01" db="EMBL/GenBank/DDBJ databases">
        <title>Comparative genomics reveals a dynamic genome evolution in the ectomycorrhizal milk-cap (Lactarius) mushrooms.</title>
        <authorList>
            <consortium name="DOE Joint Genome Institute"/>
            <person name="Lebreton A."/>
            <person name="Tang N."/>
            <person name="Kuo A."/>
            <person name="LaButti K."/>
            <person name="Drula E."/>
            <person name="Barry K."/>
            <person name="Clum A."/>
            <person name="Lipzen A."/>
            <person name="Mousain D."/>
            <person name="Ng V."/>
            <person name="Wang R."/>
            <person name="Wang X."/>
            <person name="Dai Y."/>
            <person name="Henrissat B."/>
            <person name="Grigoriev I.V."/>
            <person name="Guerin-Laguette A."/>
            <person name="Yu F."/>
            <person name="Martin F.M."/>
        </authorList>
    </citation>
    <scope>NUCLEOTIDE SEQUENCE</scope>
    <source>
        <strain evidence="2">QP</strain>
    </source>
</reference>
<gene>
    <name evidence="2" type="ORF">EDB92DRAFT_1946537</name>
</gene>
<evidence type="ECO:0000313" key="3">
    <source>
        <dbReference type="Proteomes" id="UP001201163"/>
    </source>
</evidence>
<dbReference type="AlphaFoldDB" id="A0AAD4LJA1"/>
<evidence type="ECO:0000313" key="2">
    <source>
        <dbReference type="EMBL" id="KAH8990597.1"/>
    </source>
</evidence>
<comment type="caution">
    <text evidence="2">The sequence shown here is derived from an EMBL/GenBank/DDBJ whole genome shotgun (WGS) entry which is preliminary data.</text>
</comment>
<feature type="region of interest" description="Disordered" evidence="1">
    <location>
        <begin position="309"/>
        <end position="339"/>
    </location>
</feature>
<dbReference type="EMBL" id="JAKELL010000030">
    <property type="protein sequence ID" value="KAH8990597.1"/>
    <property type="molecule type" value="Genomic_DNA"/>
</dbReference>
<dbReference type="Proteomes" id="UP001201163">
    <property type="component" value="Unassembled WGS sequence"/>
</dbReference>
<name>A0AAD4LJA1_9AGAM</name>
<evidence type="ECO:0000256" key="1">
    <source>
        <dbReference type="SAM" id="MobiDB-lite"/>
    </source>
</evidence>
<accession>A0AAD4LJA1</accession>
<sequence>MELGSGDPGTCFVVVTDEVQSSKTLPRIGAGLTLPNNGADQAVVEFCPSEPLPNWLDNTLATLPPSHPVRRLISPLDRPIGRDLVHHDPDIEDEDAVFAFRALPCDSQPLGHPGSDGHSGARVAVTISKPSILNSGSRTGTPDYHGDPLEATHNGSVEFRENSLAVLRTVPFSTPGPGCATSRASAARSPLRGNPMLSHNTVNGSQEAIDVPPPFSTPGPFASPRPVRGHVFGNHPVAPPMPPEEVYQKSSAVQILSSHTSKSDRFEFPLYPVQDGSRQFSALPNLLPGFTSNNLGLSFSPTLATEPTFPGNRGVVTPSPGPPVELARRSGMNGNIVLR</sequence>
<proteinExistence type="predicted"/>
<keyword evidence="3" id="KW-1185">Reference proteome</keyword>
<organism evidence="2 3">
    <name type="scientific">Lactarius akahatsu</name>
    <dbReference type="NCBI Taxonomy" id="416441"/>
    <lineage>
        <taxon>Eukaryota</taxon>
        <taxon>Fungi</taxon>
        <taxon>Dikarya</taxon>
        <taxon>Basidiomycota</taxon>
        <taxon>Agaricomycotina</taxon>
        <taxon>Agaricomycetes</taxon>
        <taxon>Russulales</taxon>
        <taxon>Russulaceae</taxon>
        <taxon>Lactarius</taxon>
    </lineage>
</organism>
<protein>
    <submittedName>
        <fullName evidence="2">Uncharacterized protein</fullName>
    </submittedName>
</protein>